<evidence type="ECO:0000256" key="1">
    <source>
        <dbReference type="ARBA" id="ARBA00004328"/>
    </source>
</evidence>
<proteinExistence type="predicted"/>
<dbReference type="EMBL" id="FJ225398">
    <property type="protein sequence ID" value="ACO53601.1"/>
    <property type="molecule type" value="Genomic_RNA"/>
</dbReference>
<dbReference type="OrthoDB" id="21921at10239"/>
<keyword evidence="6" id="KW-1185">Reference proteome</keyword>
<sequence length="334" mass="36845">MSRIVLLAPGDVISQCKQELEERGIKTHIVEWDENTEDNKQEKNIRKGIDEDGQSLSISGGNVRTTDGKPVGSVSAMDGLRSSGDKRILDKGMGGDFSGGTGSGRNTGNGTNDVKEADASMSKLLEKTEKETPGEKVRKSGDGKKDEEIGSKQSKEKAIYVMTDDIKDKISEQYDVELKSTTGDATKFDESNNIIIELGSALIKKMGLTNETKNEQSDELKRIRRINRKFSTIKIDSEKGLTDIIGKRKKISGKMVDEGKQENRKNIRTRVKLITNDIKYVDQAHVIFTAPTGDINWKQVARKATSRANIRAYAYTPSSDISLIEALTTLVDVV</sequence>
<evidence type="ECO:0000313" key="5">
    <source>
        <dbReference type="EMBL" id="ACO53601.1"/>
    </source>
</evidence>
<protein>
    <submittedName>
        <fullName evidence="4">VP6</fullName>
    </submittedName>
</protein>
<dbReference type="RefSeq" id="YP_460043.1">
    <property type="nucleotide sequence ID" value="NC_007753.1"/>
</dbReference>
<evidence type="ECO:0000313" key="4">
    <source>
        <dbReference type="EMBL" id="ABB72775.1"/>
    </source>
</evidence>
<dbReference type="EMBL" id="DQ248062">
    <property type="protein sequence ID" value="ABB72775.1"/>
    <property type="molecule type" value="Genomic_RNA"/>
</dbReference>
<feature type="compositionally biased region" description="Basic and acidic residues" evidence="3">
    <location>
        <begin position="33"/>
        <end position="50"/>
    </location>
</feature>
<comment type="subcellular location">
    <subcellularLocation>
        <location evidence="1">Virion</location>
    </subcellularLocation>
</comment>
<accession>Q2Q1D9</accession>
<dbReference type="GeneID" id="5076736"/>
<dbReference type="KEGG" id="vg:5076736"/>
<evidence type="ECO:0000256" key="3">
    <source>
        <dbReference type="SAM" id="MobiDB-lite"/>
    </source>
</evidence>
<feature type="compositionally biased region" description="Basic and acidic residues" evidence="3">
    <location>
        <begin position="113"/>
        <end position="153"/>
    </location>
</feature>
<name>Q2Q1D9_9REOV</name>
<dbReference type="Proteomes" id="UP000201659">
    <property type="component" value="Genome"/>
</dbReference>
<feature type="region of interest" description="Disordered" evidence="3">
    <location>
        <begin position="33"/>
        <end position="153"/>
    </location>
</feature>
<evidence type="ECO:0000313" key="6">
    <source>
        <dbReference type="Proteomes" id="UP000201659"/>
    </source>
</evidence>
<reference evidence="4 6" key="1">
    <citation type="journal article" date="2009" name="Virology">
        <title>Peruvian horse sickness virus and Yunnan orbivirus, isolated from vertebrates and mosquitoes in Peru and Australia.</title>
        <authorList>
            <person name="Attoui H."/>
            <person name="Mendez-Lopez M.R."/>
            <person name="Rao S."/>
            <person name="Hurtado-Alendes A."/>
            <person name="Lizaraso-Caparo F."/>
            <person name="Jaafar F.M."/>
            <person name="Samuel A.R."/>
            <person name="Belhouchet M."/>
            <person name="Pritchard L.I."/>
            <person name="Melville L."/>
            <person name="Weir R.P."/>
            <person name="Hyatt A.D."/>
            <person name="Davis S.S."/>
            <person name="Lunt R."/>
            <person name="Calisher C.H."/>
            <person name="Tesh R.B."/>
            <person name="Fujita R."/>
            <person name="Mertens P.P."/>
        </authorList>
    </citation>
    <scope>NUCLEOTIDE SEQUENCE [LARGE SCALE GENOMIC DNA]</scope>
    <source>
        <strain evidence="5">Elsey</strain>
    </source>
</reference>
<dbReference type="GO" id="GO:0005198">
    <property type="term" value="F:structural molecule activity"/>
    <property type="evidence" value="ECO:0007669"/>
    <property type="project" value="InterPro"/>
</dbReference>
<dbReference type="InterPro" id="IPR001399">
    <property type="entry name" value="Orbi_VP6"/>
</dbReference>
<keyword evidence="2" id="KW-0946">Virion</keyword>
<organism evidence="4 6">
    <name type="scientific">Peruvian horse sickness virus</name>
    <dbReference type="NCBI Taxonomy" id="356862"/>
    <lineage>
        <taxon>Viruses</taxon>
        <taxon>Riboviria</taxon>
        <taxon>Orthornavirae</taxon>
        <taxon>Duplornaviricota</taxon>
        <taxon>Resentoviricetes</taxon>
        <taxon>Reovirales</taxon>
        <taxon>Sedoreoviridae</taxon>
        <taxon>Orbivirus</taxon>
        <taxon>Orbivirus gammaequi</taxon>
    </lineage>
</organism>
<evidence type="ECO:0000256" key="2">
    <source>
        <dbReference type="ARBA" id="ARBA00022844"/>
    </source>
</evidence>
<dbReference type="GO" id="GO:0019028">
    <property type="term" value="C:viral capsid"/>
    <property type="evidence" value="ECO:0007669"/>
    <property type="project" value="InterPro"/>
</dbReference>
<feature type="compositionally biased region" description="Polar residues" evidence="3">
    <location>
        <begin position="54"/>
        <end position="65"/>
    </location>
</feature>
<feature type="compositionally biased region" description="Gly residues" evidence="3">
    <location>
        <begin position="92"/>
        <end position="107"/>
    </location>
</feature>
<dbReference type="Pfam" id="PF01516">
    <property type="entry name" value="Orbi_VP6"/>
    <property type="match status" value="1"/>
</dbReference>